<comment type="caution">
    <text evidence="2">The sequence shown here is derived from an EMBL/GenBank/DDBJ whole genome shotgun (WGS) entry which is preliminary data.</text>
</comment>
<keyword evidence="3" id="KW-1185">Reference proteome</keyword>
<dbReference type="Proteomes" id="UP001549307">
    <property type="component" value="Unassembled WGS sequence"/>
</dbReference>
<keyword evidence="1" id="KW-1133">Transmembrane helix</keyword>
<protein>
    <submittedName>
        <fullName evidence="2">Uncharacterized protein</fullName>
    </submittedName>
</protein>
<evidence type="ECO:0000313" key="3">
    <source>
        <dbReference type="Proteomes" id="UP001549307"/>
    </source>
</evidence>
<keyword evidence="1" id="KW-0472">Membrane</keyword>
<sequence>MQMAMLIVFLVLFLFWRSGRKPDAHRMRKGSRIGTYILGTAMIMACLAGQWVMGQSILTAGGYFGS</sequence>
<proteinExistence type="predicted"/>
<keyword evidence="1" id="KW-0812">Transmembrane</keyword>
<organism evidence="2 3">
    <name type="scientific">Arthrobacter bambusae</name>
    <dbReference type="NCBI Taxonomy" id="1338426"/>
    <lineage>
        <taxon>Bacteria</taxon>
        <taxon>Bacillati</taxon>
        <taxon>Actinomycetota</taxon>
        <taxon>Actinomycetes</taxon>
        <taxon>Micrococcales</taxon>
        <taxon>Micrococcaceae</taxon>
        <taxon>Arthrobacter</taxon>
    </lineage>
</organism>
<accession>A0ABV2PCK3</accession>
<reference evidence="2 3" key="1">
    <citation type="submission" date="2024-06" db="EMBL/GenBank/DDBJ databases">
        <title>Sorghum-associated microbial communities from plants grown in Nebraska, USA.</title>
        <authorList>
            <person name="Schachtman D."/>
        </authorList>
    </citation>
    <scope>NUCLEOTIDE SEQUENCE [LARGE SCALE GENOMIC DNA]</scope>
    <source>
        <strain evidence="2 3">3552</strain>
    </source>
</reference>
<dbReference type="EMBL" id="JBEPSN010000013">
    <property type="protein sequence ID" value="MET4542402.1"/>
    <property type="molecule type" value="Genomic_DNA"/>
</dbReference>
<evidence type="ECO:0000256" key="1">
    <source>
        <dbReference type="SAM" id="Phobius"/>
    </source>
</evidence>
<feature type="transmembrane region" description="Helical" evidence="1">
    <location>
        <begin position="36"/>
        <end position="64"/>
    </location>
</feature>
<name>A0ABV2PCK3_9MICC</name>
<gene>
    <name evidence="2" type="ORF">ABIE37_004207</name>
</gene>
<evidence type="ECO:0000313" key="2">
    <source>
        <dbReference type="EMBL" id="MET4542402.1"/>
    </source>
</evidence>